<proteinExistence type="predicted"/>
<name>A0ABP8TR69_9ACTN</name>
<reference evidence="2" key="1">
    <citation type="journal article" date="2019" name="Int. J. Syst. Evol. Microbiol.">
        <title>The Global Catalogue of Microorganisms (GCM) 10K type strain sequencing project: providing services to taxonomists for standard genome sequencing and annotation.</title>
        <authorList>
            <consortium name="The Broad Institute Genomics Platform"/>
            <consortium name="The Broad Institute Genome Sequencing Center for Infectious Disease"/>
            <person name="Wu L."/>
            <person name="Ma J."/>
        </authorList>
    </citation>
    <scope>NUCLEOTIDE SEQUENCE [LARGE SCALE GENOMIC DNA]</scope>
    <source>
        <strain evidence="2">JCM 17938</strain>
    </source>
</reference>
<keyword evidence="2" id="KW-1185">Reference proteome</keyword>
<dbReference type="EMBL" id="BAABHJ010000022">
    <property type="protein sequence ID" value="GAA4613017.1"/>
    <property type="molecule type" value="Genomic_DNA"/>
</dbReference>
<protein>
    <submittedName>
        <fullName evidence="1">Uncharacterized protein</fullName>
    </submittedName>
</protein>
<sequence length="73" mass="8298">MTAWMRCRVASDTARLPLSAYDTVLRDTPERRAISPMFIELLRGTGTVGTGRPADRLIRRHEGSESNRFAYFP</sequence>
<organism evidence="1 2">
    <name type="scientific">Actinoallomurus liliacearum</name>
    <dbReference type="NCBI Taxonomy" id="1080073"/>
    <lineage>
        <taxon>Bacteria</taxon>
        <taxon>Bacillati</taxon>
        <taxon>Actinomycetota</taxon>
        <taxon>Actinomycetes</taxon>
        <taxon>Streptosporangiales</taxon>
        <taxon>Thermomonosporaceae</taxon>
        <taxon>Actinoallomurus</taxon>
    </lineage>
</organism>
<evidence type="ECO:0000313" key="2">
    <source>
        <dbReference type="Proteomes" id="UP001500212"/>
    </source>
</evidence>
<evidence type="ECO:0000313" key="1">
    <source>
        <dbReference type="EMBL" id="GAA4613017.1"/>
    </source>
</evidence>
<gene>
    <name evidence="1" type="ORF">GCM10023195_56150</name>
</gene>
<dbReference type="Proteomes" id="UP001500212">
    <property type="component" value="Unassembled WGS sequence"/>
</dbReference>
<accession>A0ABP8TR69</accession>
<comment type="caution">
    <text evidence="1">The sequence shown here is derived from an EMBL/GenBank/DDBJ whole genome shotgun (WGS) entry which is preliminary data.</text>
</comment>